<gene>
    <name evidence="2" type="ORF">LX32DRAFT_172864</name>
</gene>
<accession>A0AAD9H7U3</accession>
<feature type="region of interest" description="Disordered" evidence="1">
    <location>
        <begin position="147"/>
        <end position="169"/>
    </location>
</feature>
<sequence>MSSLKSLQDSVSSLPKLPQLLLKWTRSTLTLPCPALPAAHATYVRGCMYNTVALLTEMPGVLTHHLLSLIQGPTTPRTILIKRGGGVAVETKMPSSIAHSCWVLCIHYFSIFNVTKGPYHPCRAMSVLSLAMNACMHACTWGNRGEAEKKRERRVTTPPQLNSKSTVIGAPVGPERSGPPLFPLFAVPADFSTPLRLVDSAAPFGTYLPIYIYLPISLPRGGAPSWHLFQSVRGHHLLAPGTDRRRR</sequence>
<comment type="caution">
    <text evidence="2">The sequence shown here is derived from an EMBL/GenBank/DDBJ whole genome shotgun (WGS) entry which is preliminary data.</text>
</comment>
<keyword evidence="3" id="KW-1185">Reference proteome</keyword>
<dbReference type="EMBL" id="MU843019">
    <property type="protein sequence ID" value="KAK2022942.1"/>
    <property type="molecule type" value="Genomic_DNA"/>
</dbReference>
<dbReference type="AlphaFoldDB" id="A0AAD9H7U3"/>
<organism evidence="2 3">
    <name type="scientific">Colletotrichum zoysiae</name>
    <dbReference type="NCBI Taxonomy" id="1216348"/>
    <lineage>
        <taxon>Eukaryota</taxon>
        <taxon>Fungi</taxon>
        <taxon>Dikarya</taxon>
        <taxon>Ascomycota</taxon>
        <taxon>Pezizomycotina</taxon>
        <taxon>Sordariomycetes</taxon>
        <taxon>Hypocreomycetidae</taxon>
        <taxon>Glomerellales</taxon>
        <taxon>Glomerellaceae</taxon>
        <taxon>Colletotrichum</taxon>
        <taxon>Colletotrichum graminicola species complex</taxon>
    </lineage>
</organism>
<proteinExistence type="predicted"/>
<dbReference type="Proteomes" id="UP001232148">
    <property type="component" value="Unassembled WGS sequence"/>
</dbReference>
<evidence type="ECO:0000313" key="2">
    <source>
        <dbReference type="EMBL" id="KAK2022942.1"/>
    </source>
</evidence>
<evidence type="ECO:0000313" key="3">
    <source>
        <dbReference type="Proteomes" id="UP001232148"/>
    </source>
</evidence>
<name>A0AAD9H7U3_9PEZI</name>
<protein>
    <submittedName>
        <fullName evidence="2">Uncharacterized protein</fullName>
    </submittedName>
</protein>
<reference evidence="2" key="1">
    <citation type="submission" date="2021-06" db="EMBL/GenBank/DDBJ databases">
        <title>Comparative genomics, transcriptomics and evolutionary studies reveal genomic signatures of adaptation to plant cell wall in hemibiotrophic fungi.</title>
        <authorList>
            <consortium name="DOE Joint Genome Institute"/>
            <person name="Baroncelli R."/>
            <person name="Diaz J.F."/>
            <person name="Benocci T."/>
            <person name="Peng M."/>
            <person name="Battaglia E."/>
            <person name="Haridas S."/>
            <person name="Andreopoulos W."/>
            <person name="Labutti K."/>
            <person name="Pangilinan J."/>
            <person name="Floch G.L."/>
            <person name="Makela M.R."/>
            <person name="Henrissat B."/>
            <person name="Grigoriev I.V."/>
            <person name="Crouch J.A."/>
            <person name="De Vries R.P."/>
            <person name="Sukno S.A."/>
            <person name="Thon M.R."/>
        </authorList>
    </citation>
    <scope>NUCLEOTIDE SEQUENCE</scope>
    <source>
        <strain evidence="2">MAFF235873</strain>
    </source>
</reference>
<feature type="compositionally biased region" description="Polar residues" evidence="1">
    <location>
        <begin position="157"/>
        <end position="166"/>
    </location>
</feature>
<evidence type="ECO:0000256" key="1">
    <source>
        <dbReference type="SAM" id="MobiDB-lite"/>
    </source>
</evidence>